<feature type="region of interest" description="Disordered" evidence="1">
    <location>
        <begin position="77"/>
        <end position="158"/>
    </location>
</feature>
<organism evidence="3 4">
    <name type="scientific">Hypholoma sublateritium (strain FD-334 SS-4)</name>
    <dbReference type="NCBI Taxonomy" id="945553"/>
    <lineage>
        <taxon>Eukaryota</taxon>
        <taxon>Fungi</taxon>
        <taxon>Dikarya</taxon>
        <taxon>Basidiomycota</taxon>
        <taxon>Agaricomycotina</taxon>
        <taxon>Agaricomycetes</taxon>
        <taxon>Agaricomycetidae</taxon>
        <taxon>Agaricales</taxon>
        <taxon>Agaricineae</taxon>
        <taxon>Strophariaceae</taxon>
        <taxon>Hypholoma</taxon>
    </lineage>
</organism>
<dbReference type="PANTHER" id="PTHR28094:SF1">
    <property type="entry name" value="MEIOTICALLY UP-REGULATED GENE 113 PROTEIN"/>
    <property type="match status" value="1"/>
</dbReference>
<dbReference type="AlphaFoldDB" id="A0A0D2Q714"/>
<evidence type="ECO:0000313" key="3">
    <source>
        <dbReference type="EMBL" id="KJA27560.1"/>
    </source>
</evidence>
<dbReference type="STRING" id="945553.A0A0D2Q714"/>
<reference evidence="4" key="1">
    <citation type="submission" date="2014-04" db="EMBL/GenBank/DDBJ databases">
        <title>Evolutionary Origins and Diversification of the Mycorrhizal Mutualists.</title>
        <authorList>
            <consortium name="DOE Joint Genome Institute"/>
            <consortium name="Mycorrhizal Genomics Consortium"/>
            <person name="Kohler A."/>
            <person name="Kuo A."/>
            <person name="Nagy L.G."/>
            <person name="Floudas D."/>
            <person name="Copeland A."/>
            <person name="Barry K.W."/>
            <person name="Cichocki N."/>
            <person name="Veneault-Fourrey C."/>
            <person name="LaButti K."/>
            <person name="Lindquist E.A."/>
            <person name="Lipzen A."/>
            <person name="Lundell T."/>
            <person name="Morin E."/>
            <person name="Murat C."/>
            <person name="Riley R."/>
            <person name="Ohm R."/>
            <person name="Sun H."/>
            <person name="Tunlid A."/>
            <person name="Henrissat B."/>
            <person name="Grigoriev I.V."/>
            <person name="Hibbett D.S."/>
            <person name="Martin F."/>
        </authorList>
    </citation>
    <scope>NUCLEOTIDE SEQUENCE [LARGE SCALE GENOMIC DNA]</scope>
    <source>
        <strain evidence="4">FD-334 SS-4</strain>
    </source>
</reference>
<accession>A0A0D2Q714</accession>
<feature type="compositionally biased region" description="Basic residues" evidence="1">
    <location>
        <begin position="360"/>
        <end position="373"/>
    </location>
</feature>
<sequence length="401" mass="44518">MSMRPTSDDIPSTPLPTPDELIRILRNLSLSPVKTFVGGFHPAYAVDPQAYYYGLGNGADEPISMPIPCVAPQPLTAQQALHPPPSSISARRLRSDPRPAPPVQPGVSSMLPTPSNFSPGKSASVPSTPVKNAKFAPTLSVPAKNTRSPSRPRSYAPKDRCKQCAGYTKKNTRCLNPVTIPPALLEFNADSPLYCHHHIKEVLIQTGFHSRKAGSADKWVSFNEWIPAYLQPSTQAALRAEMDKRASRSDENGYIYTIEIRDPAKKDTIKFKVGRSIHLAKRVDQWSRQCGSKEHVLRGFYPKTVESDDENGGILMKGRIKGGEKGPWCHRLERLIHLSWRIWRVTVRTSSPNGRTSTSRPRRLTRWRRRRVRTATPGTGRSSNLSAGSMKARSGRSSSSR</sequence>
<protein>
    <recommendedName>
        <fullName evidence="2">Bacteriophage T5 Orf172 DNA-binding domain-containing protein</fullName>
    </recommendedName>
</protein>
<evidence type="ECO:0000259" key="2">
    <source>
        <dbReference type="Pfam" id="PF10544"/>
    </source>
</evidence>
<dbReference type="InterPro" id="IPR053006">
    <property type="entry name" value="Meiosis_regulatory"/>
</dbReference>
<dbReference type="EMBL" id="KN817524">
    <property type="protein sequence ID" value="KJA27560.1"/>
    <property type="molecule type" value="Genomic_DNA"/>
</dbReference>
<name>A0A0D2Q714_HYPSF</name>
<feature type="compositionally biased region" description="Polar residues" evidence="1">
    <location>
        <begin position="106"/>
        <end position="130"/>
    </location>
</feature>
<dbReference type="PANTHER" id="PTHR28094">
    <property type="entry name" value="MEIOTICALLY UP-REGULATED GENE 113 PROTEIN"/>
    <property type="match status" value="1"/>
</dbReference>
<feature type="compositionally biased region" description="Low complexity" evidence="1">
    <location>
        <begin position="374"/>
        <end position="401"/>
    </location>
</feature>
<dbReference type="InterPro" id="IPR018306">
    <property type="entry name" value="Phage_T5_Orf172_DNA-bd"/>
</dbReference>
<evidence type="ECO:0000313" key="4">
    <source>
        <dbReference type="Proteomes" id="UP000054270"/>
    </source>
</evidence>
<evidence type="ECO:0000256" key="1">
    <source>
        <dbReference type="SAM" id="MobiDB-lite"/>
    </source>
</evidence>
<feature type="region of interest" description="Disordered" evidence="1">
    <location>
        <begin position="350"/>
        <end position="401"/>
    </location>
</feature>
<dbReference type="Proteomes" id="UP000054270">
    <property type="component" value="Unassembled WGS sequence"/>
</dbReference>
<proteinExistence type="predicted"/>
<keyword evidence="4" id="KW-1185">Reference proteome</keyword>
<dbReference type="Pfam" id="PF10544">
    <property type="entry name" value="T5orf172"/>
    <property type="match status" value="1"/>
</dbReference>
<dbReference type="OrthoDB" id="2417614at2759"/>
<feature type="domain" description="Bacteriophage T5 Orf172 DNA-binding" evidence="2">
    <location>
        <begin position="253"/>
        <end position="347"/>
    </location>
</feature>
<gene>
    <name evidence="3" type="ORF">HYPSUDRAFT_946973</name>
</gene>